<feature type="transmembrane region" description="Helical" evidence="8">
    <location>
        <begin position="907"/>
        <end position="932"/>
    </location>
</feature>
<evidence type="ECO:0000256" key="2">
    <source>
        <dbReference type="ARBA" id="ARBA00022692"/>
    </source>
</evidence>
<keyword evidence="2 8" id="KW-0812">Transmembrane</keyword>
<keyword evidence="10" id="KW-1185">Reference proteome</keyword>
<sequence>MEPSPSSSSDEDSHHHVRPELRLLTAVNNGKLDQVIAIIEATKAKNSPTDHLLRIGLVRAAERGQAFIAEYLLKNGAKPDGAPFGRSSPLLKAVETNQVQIVRLLLNHGGNVDIADKQGRTVLMIAACKNHWHALNELLRRGADVNKKDNKGRNVLHNLAADDDCSWGRDIIHLLLQQNIAIDGPEGQDDSRRSPLHWAVSTGKKELCEMLIMRPTAPRANINAREKKDKTPLHLAVAHGREDIVGLLIHYGADITAKSDGGWTVLHSACQQGSVKILGMLLEAGAEINAQLLNGQTPLHEAVHSGHLEIVKELLLHEECKRAVKDAFGITPFVRAAQKKHKEIIHLLAPFNHVETLSKDALAACTGFNATIIDFGNFPGGKSVQKKAVYEILYGRDVIDPRKPAYNILPRHRKAADFRWIHIPTNNINWIEDLLAKVFIEEGADDVEGYMDLQQSLSYQHGGKLAHSRFMTPACRITTRAQKSADDELSEDAATEQGPPQIFINSRTNVQLKTVPATKPARRNPPKQVSKSNIFFCMPYLHYETDSRRCEMQGAIKRAELSKNGIPSTRAITYDEMLIRAYLVTQNSSLHVRRTLDQSFYHNIDTQTRDWDQVIYRYQLKHNKADSVDPKIFMVDQLWMWTLGKDLIVTSFPQRWQQAKNDPMNVLDNIIETITSRRREPVRTVYDLAMTITECCLGVYDRLCIGDNAFQFLDMFESTLGDATDREDLLFKEFNVASLQASAWLQQRHQRPDRMLGHGTKEAASANIFERFQLVDPSSDPLFVDKLLDISQETMLLAETKDIRDELNMIAIIFRTQQQVLPELEMVIADIYGEQHRSQQSVKKPIREQLRNTEMRMKEIERMDKQAERVYMSVIDLLDLKQKQDANAFEGRMARNQAESTARQSQIIMVFTIVTIIFLPLNFIAAVFAINIREFPRDPNQDGALPLAYVSKYTFGIGFAVSVPMIAIALSLDGMTKSFSEMKRVWREIWPRKRTKNGVRDQEDGRGPTDLDWTLLAEKRTLSISHAYGHHDRASRE</sequence>
<evidence type="ECO:0000256" key="1">
    <source>
        <dbReference type="ARBA" id="ARBA00004141"/>
    </source>
</evidence>
<evidence type="ECO:0000256" key="3">
    <source>
        <dbReference type="ARBA" id="ARBA00022737"/>
    </source>
</evidence>
<dbReference type="PROSITE" id="PS50297">
    <property type="entry name" value="ANK_REP_REGION"/>
    <property type="match status" value="5"/>
</dbReference>
<organism evidence="9 10">
    <name type="scientific">Curvularia clavata</name>
    <dbReference type="NCBI Taxonomy" id="95742"/>
    <lineage>
        <taxon>Eukaryota</taxon>
        <taxon>Fungi</taxon>
        <taxon>Dikarya</taxon>
        <taxon>Ascomycota</taxon>
        <taxon>Pezizomycotina</taxon>
        <taxon>Dothideomycetes</taxon>
        <taxon>Pleosporomycetidae</taxon>
        <taxon>Pleosporales</taxon>
        <taxon>Pleosporineae</taxon>
        <taxon>Pleosporaceae</taxon>
        <taxon>Curvularia</taxon>
    </lineage>
</organism>
<dbReference type="InterPro" id="IPR045863">
    <property type="entry name" value="CorA_TM1_TM2"/>
</dbReference>
<dbReference type="PRINTS" id="PR01415">
    <property type="entry name" value="ANKYRIN"/>
</dbReference>
<dbReference type="EMBL" id="CP089275">
    <property type="protein sequence ID" value="USP74918.1"/>
    <property type="molecule type" value="Genomic_DNA"/>
</dbReference>
<evidence type="ECO:0000313" key="9">
    <source>
        <dbReference type="EMBL" id="USP74918.1"/>
    </source>
</evidence>
<keyword evidence="5 7" id="KW-0040">ANK repeat</keyword>
<dbReference type="Gene3D" id="1.25.40.20">
    <property type="entry name" value="Ankyrin repeat-containing domain"/>
    <property type="match status" value="3"/>
</dbReference>
<protein>
    <recommendedName>
        <fullName evidence="11">Ankyrin repeat protein</fullName>
    </recommendedName>
</protein>
<evidence type="ECO:0000313" key="10">
    <source>
        <dbReference type="Proteomes" id="UP001056012"/>
    </source>
</evidence>
<dbReference type="SUPFAM" id="SSF48403">
    <property type="entry name" value="Ankyrin repeat"/>
    <property type="match status" value="1"/>
</dbReference>
<feature type="repeat" description="ANK" evidence="7">
    <location>
        <begin position="294"/>
        <end position="315"/>
    </location>
</feature>
<dbReference type="InterPro" id="IPR002110">
    <property type="entry name" value="Ankyrin_rpt"/>
</dbReference>
<reference evidence="9" key="1">
    <citation type="submission" date="2021-12" db="EMBL/GenBank/DDBJ databases">
        <title>Curvularia clavata genome.</title>
        <authorList>
            <person name="Cao Y."/>
        </authorList>
    </citation>
    <scope>NUCLEOTIDE SEQUENCE</scope>
    <source>
        <strain evidence="9">Yc1106</strain>
    </source>
</reference>
<dbReference type="PROSITE" id="PS50088">
    <property type="entry name" value="ANK_REPEAT"/>
    <property type="match status" value="5"/>
</dbReference>
<feature type="repeat" description="ANK" evidence="7">
    <location>
        <begin position="85"/>
        <end position="117"/>
    </location>
</feature>
<dbReference type="InterPro" id="IPR002523">
    <property type="entry name" value="MgTranspt_CorA/ZnTranspt_ZntB"/>
</dbReference>
<evidence type="ECO:0000256" key="5">
    <source>
        <dbReference type="ARBA" id="ARBA00023043"/>
    </source>
</evidence>
<evidence type="ECO:0000256" key="6">
    <source>
        <dbReference type="ARBA" id="ARBA00023136"/>
    </source>
</evidence>
<feature type="repeat" description="ANK" evidence="7">
    <location>
        <begin position="228"/>
        <end position="260"/>
    </location>
</feature>
<dbReference type="SUPFAM" id="SSF144083">
    <property type="entry name" value="Magnesium transport protein CorA, transmembrane region"/>
    <property type="match status" value="1"/>
</dbReference>
<dbReference type="InterPro" id="IPR036770">
    <property type="entry name" value="Ankyrin_rpt-contain_sf"/>
</dbReference>
<accession>A0A9Q9DP98</accession>
<dbReference type="GO" id="GO:0046873">
    <property type="term" value="F:metal ion transmembrane transporter activity"/>
    <property type="evidence" value="ECO:0007669"/>
    <property type="project" value="InterPro"/>
</dbReference>
<feature type="repeat" description="ANK" evidence="7">
    <location>
        <begin position="118"/>
        <end position="150"/>
    </location>
</feature>
<feature type="transmembrane region" description="Helical" evidence="8">
    <location>
        <begin position="953"/>
        <end position="972"/>
    </location>
</feature>
<keyword evidence="6 8" id="KW-0472">Membrane</keyword>
<dbReference type="Pfam" id="PF00023">
    <property type="entry name" value="Ank"/>
    <property type="match status" value="1"/>
</dbReference>
<proteinExistence type="predicted"/>
<dbReference type="PANTHER" id="PTHR24198">
    <property type="entry name" value="ANKYRIN REPEAT AND PROTEIN KINASE DOMAIN-CONTAINING PROTEIN"/>
    <property type="match status" value="1"/>
</dbReference>
<dbReference type="Gene3D" id="1.20.58.340">
    <property type="entry name" value="Magnesium transport protein CorA, transmembrane region"/>
    <property type="match status" value="1"/>
</dbReference>
<evidence type="ECO:0008006" key="11">
    <source>
        <dbReference type="Google" id="ProtNLM"/>
    </source>
</evidence>
<name>A0A9Q9DP98_CURCL</name>
<feature type="repeat" description="ANK" evidence="7">
    <location>
        <begin position="261"/>
        <end position="293"/>
    </location>
</feature>
<dbReference type="AlphaFoldDB" id="A0A9Q9DP98"/>
<comment type="subcellular location">
    <subcellularLocation>
        <location evidence="1">Membrane</location>
        <topology evidence="1">Multi-pass membrane protein</topology>
    </subcellularLocation>
</comment>
<gene>
    <name evidence="9" type="ORF">yc1106_02192</name>
</gene>
<dbReference type="SMART" id="SM00248">
    <property type="entry name" value="ANK"/>
    <property type="match status" value="8"/>
</dbReference>
<evidence type="ECO:0000256" key="4">
    <source>
        <dbReference type="ARBA" id="ARBA00022989"/>
    </source>
</evidence>
<evidence type="ECO:0000256" key="7">
    <source>
        <dbReference type="PROSITE-ProRule" id="PRU00023"/>
    </source>
</evidence>
<dbReference type="Proteomes" id="UP001056012">
    <property type="component" value="Chromosome 2"/>
</dbReference>
<dbReference type="VEuPathDB" id="FungiDB:yc1106_02192"/>
<dbReference type="Pfam" id="PF12796">
    <property type="entry name" value="Ank_2"/>
    <property type="match status" value="2"/>
</dbReference>
<keyword evidence="4 8" id="KW-1133">Transmembrane helix</keyword>
<evidence type="ECO:0000256" key="8">
    <source>
        <dbReference type="SAM" id="Phobius"/>
    </source>
</evidence>
<dbReference type="GO" id="GO:0016020">
    <property type="term" value="C:membrane"/>
    <property type="evidence" value="ECO:0007669"/>
    <property type="project" value="UniProtKB-SubCell"/>
</dbReference>
<dbReference type="PANTHER" id="PTHR24198:SF165">
    <property type="entry name" value="ANKYRIN REPEAT-CONTAINING PROTEIN-RELATED"/>
    <property type="match status" value="1"/>
</dbReference>
<dbReference type="OrthoDB" id="341259at2759"/>
<dbReference type="Pfam" id="PF01544">
    <property type="entry name" value="CorA"/>
    <property type="match status" value="1"/>
</dbReference>
<keyword evidence="3" id="KW-0677">Repeat</keyword>